<keyword evidence="2" id="KW-1133">Transmembrane helix</keyword>
<feature type="transmembrane region" description="Helical" evidence="2">
    <location>
        <begin position="36"/>
        <end position="56"/>
    </location>
</feature>
<dbReference type="RefSeq" id="WP_151467867.1">
    <property type="nucleotide sequence ID" value="NZ_WBKG01000002.1"/>
</dbReference>
<dbReference type="AlphaFoldDB" id="A0A7J5DNM9"/>
<keyword evidence="4" id="KW-1185">Reference proteome</keyword>
<evidence type="ECO:0000313" key="3">
    <source>
        <dbReference type="EMBL" id="KAB1990274.1"/>
    </source>
</evidence>
<organism evidence="3 4">
    <name type="scientific">Streptomyces triticiradicis</name>
    <dbReference type="NCBI Taxonomy" id="2651189"/>
    <lineage>
        <taxon>Bacteria</taxon>
        <taxon>Bacillati</taxon>
        <taxon>Actinomycetota</taxon>
        <taxon>Actinomycetes</taxon>
        <taxon>Kitasatosporales</taxon>
        <taxon>Streptomycetaceae</taxon>
        <taxon>Streptomyces</taxon>
    </lineage>
</organism>
<gene>
    <name evidence="3" type="ORF">F8144_04340</name>
</gene>
<keyword evidence="2" id="KW-0472">Membrane</keyword>
<feature type="region of interest" description="Disordered" evidence="1">
    <location>
        <begin position="1"/>
        <end position="25"/>
    </location>
</feature>
<name>A0A7J5DNM9_9ACTN</name>
<keyword evidence="2" id="KW-0812">Transmembrane</keyword>
<accession>A0A7J5DNM9</accession>
<dbReference type="InterPro" id="IPR039708">
    <property type="entry name" value="MT1774/Rv1733c-like"/>
</dbReference>
<comment type="caution">
    <text evidence="3">The sequence shown here is derived from an EMBL/GenBank/DDBJ whole genome shotgun (WGS) entry which is preliminary data.</text>
</comment>
<dbReference type="PANTHER" id="PTHR42305">
    <property type="entry name" value="MEMBRANE PROTEIN RV1733C-RELATED"/>
    <property type="match status" value="1"/>
</dbReference>
<reference evidence="3 4" key="1">
    <citation type="submission" date="2019-09" db="EMBL/GenBank/DDBJ databases">
        <title>Isolation and identification of active actinomycetes.</title>
        <authorList>
            <person name="Yu Z."/>
            <person name="Han C."/>
            <person name="Yu B."/>
        </authorList>
    </citation>
    <scope>NUCLEOTIDE SEQUENCE [LARGE SCALE GENOMIC DNA]</scope>
    <source>
        <strain evidence="3 4">NEAU-H2</strain>
    </source>
</reference>
<dbReference type="Proteomes" id="UP000442990">
    <property type="component" value="Unassembled WGS sequence"/>
</dbReference>
<evidence type="ECO:0000256" key="2">
    <source>
        <dbReference type="SAM" id="Phobius"/>
    </source>
</evidence>
<proteinExistence type="predicted"/>
<evidence type="ECO:0000313" key="4">
    <source>
        <dbReference type="Proteomes" id="UP000442990"/>
    </source>
</evidence>
<protein>
    <submittedName>
        <fullName evidence="3">Uncharacterized protein</fullName>
    </submittedName>
</protein>
<dbReference type="EMBL" id="WBKG01000002">
    <property type="protein sequence ID" value="KAB1990274.1"/>
    <property type="molecule type" value="Genomic_DNA"/>
</dbReference>
<feature type="transmembrane region" description="Helical" evidence="2">
    <location>
        <begin position="151"/>
        <end position="176"/>
    </location>
</feature>
<sequence length="201" mass="22197">MNARGSPYTSGPPSPRDEHVPRSANPLKRPSDVFEWWFRCLLLVVLAVGLPLAAYGTGMTAYETSMSAARTQAAQRHEVTARLTEDAERDTYMAKQPTRVRWTGADGVVRTTAVLVKPGTPKGTAVRVWVDRNGTVTGPPTSTLDARTTGWVMGGAAAFGTALGVYGIWAGTHVLLDRRRSRQWDTEWERAEPLWSARFRR</sequence>
<dbReference type="PANTHER" id="PTHR42305:SF1">
    <property type="entry name" value="MEMBRANE PROTEIN RV1733C-RELATED"/>
    <property type="match status" value="1"/>
</dbReference>
<evidence type="ECO:0000256" key="1">
    <source>
        <dbReference type="SAM" id="MobiDB-lite"/>
    </source>
</evidence>